<evidence type="ECO:0000259" key="4">
    <source>
        <dbReference type="Pfam" id="PF00465"/>
    </source>
</evidence>
<keyword evidence="3" id="KW-0520">NAD</keyword>
<dbReference type="InterPro" id="IPR018211">
    <property type="entry name" value="ADH_Fe_CS"/>
</dbReference>
<evidence type="ECO:0000256" key="2">
    <source>
        <dbReference type="ARBA" id="ARBA00023002"/>
    </source>
</evidence>
<name>A0ABR7JT21_9FIRM</name>
<organism evidence="6 7">
    <name type="scientific">Romboutsia faecis</name>
    <dbReference type="NCBI Taxonomy" id="2764597"/>
    <lineage>
        <taxon>Bacteria</taxon>
        <taxon>Bacillati</taxon>
        <taxon>Bacillota</taxon>
        <taxon>Clostridia</taxon>
        <taxon>Peptostreptococcales</taxon>
        <taxon>Peptostreptococcaceae</taxon>
        <taxon>Romboutsia</taxon>
    </lineage>
</organism>
<dbReference type="PROSITE" id="PS00913">
    <property type="entry name" value="ADH_IRON_1"/>
    <property type="match status" value="1"/>
</dbReference>
<feature type="domain" description="Alcohol dehydrogenase iron-type/glycerol dehydrogenase GldA" evidence="4">
    <location>
        <begin position="12"/>
        <end position="170"/>
    </location>
</feature>
<comment type="caution">
    <text evidence="6">The sequence shown here is derived from an EMBL/GenBank/DDBJ whole genome shotgun (WGS) entry which is preliminary data.</text>
</comment>
<dbReference type="InterPro" id="IPR039697">
    <property type="entry name" value="Alcohol_dehydrogenase_Fe"/>
</dbReference>
<evidence type="ECO:0000256" key="3">
    <source>
        <dbReference type="ARBA" id="ARBA00023027"/>
    </source>
</evidence>
<proteinExistence type="inferred from homology"/>
<reference evidence="6 7" key="1">
    <citation type="submission" date="2020-08" db="EMBL/GenBank/DDBJ databases">
        <authorList>
            <person name="Liu C."/>
            <person name="Sun Q."/>
        </authorList>
    </citation>
    <scope>NUCLEOTIDE SEQUENCE [LARGE SCALE GENOMIC DNA]</scope>
    <source>
        <strain evidence="6 7">NSJ-18</strain>
    </source>
</reference>
<evidence type="ECO:0000259" key="5">
    <source>
        <dbReference type="Pfam" id="PF25137"/>
    </source>
</evidence>
<dbReference type="PANTHER" id="PTHR11496:SF102">
    <property type="entry name" value="ALCOHOL DEHYDROGENASE 4"/>
    <property type="match status" value="1"/>
</dbReference>
<comment type="similarity">
    <text evidence="1">Belongs to the iron-containing alcohol dehydrogenase family.</text>
</comment>
<dbReference type="CDD" id="cd08180">
    <property type="entry name" value="PDD"/>
    <property type="match status" value="1"/>
</dbReference>
<protein>
    <submittedName>
        <fullName evidence="6">Iron-containing alcohol dehydrogenase</fullName>
    </submittedName>
</protein>
<dbReference type="Gene3D" id="3.40.50.1970">
    <property type="match status" value="1"/>
</dbReference>
<keyword evidence="7" id="KW-1185">Reference proteome</keyword>
<accession>A0ABR7JT21</accession>
<evidence type="ECO:0000256" key="1">
    <source>
        <dbReference type="ARBA" id="ARBA00007358"/>
    </source>
</evidence>
<dbReference type="InterPro" id="IPR001670">
    <property type="entry name" value="ADH_Fe/GldA"/>
</dbReference>
<dbReference type="Pfam" id="PF00465">
    <property type="entry name" value="Fe-ADH"/>
    <property type="match status" value="1"/>
</dbReference>
<dbReference type="PROSITE" id="PS00060">
    <property type="entry name" value="ADH_IRON_2"/>
    <property type="match status" value="1"/>
</dbReference>
<dbReference type="InterPro" id="IPR056798">
    <property type="entry name" value="ADH_Fe_C"/>
</dbReference>
<dbReference type="SUPFAM" id="SSF56796">
    <property type="entry name" value="Dehydroquinate synthase-like"/>
    <property type="match status" value="1"/>
</dbReference>
<dbReference type="PANTHER" id="PTHR11496">
    <property type="entry name" value="ALCOHOL DEHYDROGENASE"/>
    <property type="match status" value="1"/>
</dbReference>
<feature type="domain" description="Fe-containing alcohol dehydrogenase-like C-terminal" evidence="5">
    <location>
        <begin position="181"/>
        <end position="379"/>
    </location>
</feature>
<dbReference type="RefSeq" id="WP_153972598.1">
    <property type="nucleotide sequence ID" value="NZ_JACRWE010000008.1"/>
</dbReference>
<keyword evidence="2" id="KW-0560">Oxidoreductase</keyword>
<dbReference type="Gene3D" id="1.20.1090.10">
    <property type="entry name" value="Dehydroquinate synthase-like - alpha domain"/>
    <property type="match status" value="1"/>
</dbReference>
<dbReference type="Pfam" id="PF25137">
    <property type="entry name" value="ADH_Fe_C"/>
    <property type="match status" value="1"/>
</dbReference>
<gene>
    <name evidence="6" type="ORF">H8923_14215</name>
</gene>
<sequence length="380" mass="41889">MNQINSFYINPKISFGENSLLSLKNFGFTKVCIATDKFMVESRLINKVTDILDNNNIDYHIFDEITPDPSTEIIEKGLSHIVNLKPHALIAVGGGSVIDAAKAIMYFCIQLKKNFIEEDKIDKPYFIAIPTTAGTGSEVTNFSVITDANTKNKFPLTNDIMLPDEAILDPILTVSVPKSITASTAMDVLTHGIESYISTNSNIFSQMYALKSIELIRLNLLKCFKDLHNMKYRNNLQIASCMAGISFNSSGLGITHSIAHGLGSSFHLPHGLCNAIVLPYIIEFNGRDAKTRECYVKILEIMGASNVSSSESAAILKEVIISLNKALEIPLNLRSLDINKKQFDAIVPNLAQTAYKDICTSTNPVSASINDLDSIIRRLY</sequence>
<evidence type="ECO:0000313" key="6">
    <source>
        <dbReference type="EMBL" id="MBC5997913.1"/>
    </source>
</evidence>
<dbReference type="Proteomes" id="UP000609849">
    <property type="component" value="Unassembled WGS sequence"/>
</dbReference>
<dbReference type="EMBL" id="JACRWE010000008">
    <property type="protein sequence ID" value="MBC5997913.1"/>
    <property type="molecule type" value="Genomic_DNA"/>
</dbReference>
<evidence type="ECO:0000313" key="7">
    <source>
        <dbReference type="Proteomes" id="UP000609849"/>
    </source>
</evidence>